<feature type="domain" description="Flagellar basal body rod protein N-terminal" evidence="3">
    <location>
        <begin position="18"/>
        <end position="37"/>
    </location>
</feature>
<keyword evidence="4" id="KW-0282">Flagellum</keyword>
<dbReference type="GO" id="GO:0009425">
    <property type="term" value="C:bacterial-type flagellum basal body"/>
    <property type="evidence" value="ECO:0007669"/>
    <property type="project" value="UniProtKB-SubCell"/>
</dbReference>
<keyword evidence="4" id="KW-0966">Cell projection</keyword>
<keyword evidence="4" id="KW-0969">Cilium</keyword>
<organism evidence="4 5">
    <name type="scientific">Zhengella mangrovi</name>
    <dbReference type="NCBI Taxonomy" id="1982044"/>
    <lineage>
        <taxon>Bacteria</taxon>
        <taxon>Pseudomonadati</taxon>
        <taxon>Pseudomonadota</taxon>
        <taxon>Alphaproteobacteria</taxon>
        <taxon>Hyphomicrobiales</taxon>
        <taxon>Notoacmeibacteraceae</taxon>
        <taxon>Zhengella</taxon>
    </lineage>
</organism>
<evidence type="ECO:0000313" key="4">
    <source>
        <dbReference type="EMBL" id="PHP65738.1"/>
    </source>
</evidence>
<evidence type="ECO:0000259" key="3">
    <source>
        <dbReference type="Pfam" id="PF00460"/>
    </source>
</evidence>
<dbReference type="Pfam" id="PF00460">
    <property type="entry name" value="Flg_bb_rod"/>
    <property type="match status" value="1"/>
</dbReference>
<dbReference type="InterPro" id="IPR019776">
    <property type="entry name" value="Flagellar_basal_body_rod_CS"/>
</dbReference>
<dbReference type="Proteomes" id="UP000221168">
    <property type="component" value="Unassembled WGS sequence"/>
</dbReference>
<evidence type="ECO:0000256" key="2">
    <source>
        <dbReference type="ARBA" id="ARBA00009677"/>
    </source>
</evidence>
<keyword evidence="5" id="KW-1185">Reference proteome</keyword>
<dbReference type="OrthoDB" id="9788334at2"/>
<comment type="caution">
    <text evidence="4">The sequence shown here is derived from an EMBL/GenBank/DDBJ whole genome shotgun (WGS) entry which is preliminary data.</text>
</comment>
<gene>
    <name evidence="4" type="primary">flgB</name>
    <name evidence="4" type="ORF">CSC94_17985</name>
</gene>
<reference evidence="4 5" key="1">
    <citation type="submission" date="2017-10" db="EMBL/GenBank/DDBJ databases">
        <title>Sedimentibacterium mangrovi gen. nov., sp. nov., a novel member of family Phyllobacteriacea isolated from mangrove sediment.</title>
        <authorList>
            <person name="Liao H."/>
            <person name="Tian Y."/>
        </authorList>
    </citation>
    <scope>NUCLEOTIDE SEQUENCE [LARGE SCALE GENOMIC DNA]</scope>
    <source>
        <strain evidence="4 5">X9-2-2</strain>
    </source>
</reference>
<sequence length="126" mass="13824">MQILPLLNMAHQQATWLSARQSAVATNIANANTPDFKARTVTPFEVYLNGSGRDLAVTQPDHLLSSGEKASSARAGRGADYSIFKTAKPVVLETELLNQTELRNDYELNTAIVKSFHRMFMSVAKG</sequence>
<dbReference type="EMBL" id="PDVP01000013">
    <property type="protein sequence ID" value="PHP65738.1"/>
    <property type="molecule type" value="Genomic_DNA"/>
</dbReference>
<protein>
    <submittedName>
        <fullName evidence="4">Flagellar basal body rod protein FlgB</fullName>
    </submittedName>
</protein>
<comment type="subcellular location">
    <subcellularLocation>
        <location evidence="1">Bacterial flagellum basal body</location>
    </subcellularLocation>
</comment>
<comment type="similarity">
    <text evidence="2">Belongs to the flagella basal body rod proteins family.</text>
</comment>
<proteinExistence type="inferred from homology"/>
<dbReference type="AlphaFoldDB" id="A0A2G1QKL1"/>
<dbReference type="InterPro" id="IPR001444">
    <property type="entry name" value="Flag_bb_rod_N"/>
</dbReference>
<evidence type="ECO:0000256" key="1">
    <source>
        <dbReference type="ARBA" id="ARBA00004117"/>
    </source>
</evidence>
<name>A0A2G1QKL1_9HYPH</name>
<evidence type="ECO:0000313" key="5">
    <source>
        <dbReference type="Proteomes" id="UP000221168"/>
    </source>
</evidence>
<dbReference type="PROSITE" id="PS00588">
    <property type="entry name" value="FLAGELLA_BB_ROD"/>
    <property type="match status" value="1"/>
</dbReference>
<accession>A0A2G1QKL1</accession>
<dbReference type="RefSeq" id="WP_099307764.1">
    <property type="nucleotide sequence ID" value="NZ_PDVP01000013.1"/>
</dbReference>